<evidence type="ECO:0000313" key="3">
    <source>
        <dbReference type="Proteomes" id="UP001603857"/>
    </source>
</evidence>
<accession>A0ABD1MQ28</accession>
<evidence type="ECO:0000256" key="1">
    <source>
        <dbReference type="SAM" id="MobiDB-lite"/>
    </source>
</evidence>
<dbReference type="AlphaFoldDB" id="A0ABD1MQ28"/>
<dbReference type="Proteomes" id="UP001603857">
    <property type="component" value="Unassembled WGS sequence"/>
</dbReference>
<organism evidence="2 3">
    <name type="scientific">Flemingia macrophylla</name>
    <dbReference type="NCBI Taxonomy" id="520843"/>
    <lineage>
        <taxon>Eukaryota</taxon>
        <taxon>Viridiplantae</taxon>
        <taxon>Streptophyta</taxon>
        <taxon>Embryophyta</taxon>
        <taxon>Tracheophyta</taxon>
        <taxon>Spermatophyta</taxon>
        <taxon>Magnoliopsida</taxon>
        <taxon>eudicotyledons</taxon>
        <taxon>Gunneridae</taxon>
        <taxon>Pentapetalae</taxon>
        <taxon>rosids</taxon>
        <taxon>fabids</taxon>
        <taxon>Fabales</taxon>
        <taxon>Fabaceae</taxon>
        <taxon>Papilionoideae</taxon>
        <taxon>50 kb inversion clade</taxon>
        <taxon>NPAAA clade</taxon>
        <taxon>indigoferoid/millettioid clade</taxon>
        <taxon>Phaseoleae</taxon>
        <taxon>Flemingia</taxon>
    </lineage>
</organism>
<evidence type="ECO:0000313" key="2">
    <source>
        <dbReference type="EMBL" id="KAL2337917.1"/>
    </source>
</evidence>
<dbReference type="EMBL" id="JBGMDY010000004">
    <property type="protein sequence ID" value="KAL2337917.1"/>
    <property type="molecule type" value="Genomic_DNA"/>
</dbReference>
<keyword evidence="3" id="KW-1185">Reference proteome</keyword>
<gene>
    <name evidence="2" type="ORF">Fmac_012363</name>
</gene>
<proteinExistence type="predicted"/>
<name>A0ABD1MQ28_9FABA</name>
<protein>
    <submittedName>
        <fullName evidence="2">Uncharacterized protein</fullName>
    </submittedName>
</protein>
<sequence>MSKFLDVVFDRLASPEVVNLIRGKKLELETTLRVQARNPRELGTDKTTWCPIPGGSHTADVKSMATSS</sequence>
<comment type="caution">
    <text evidence="2">The sequence shown here is derived from an EMBL/GenBank/DDBJ whole genome shotgun (WGS) entry which is preliminary data.</text>
</comment>
<feature type="region of interest" description="Disordered" evidence="1">
    <location>
        <begin position="43"/>
        <end position="68"/>
    </location>
</feature>
<reference evidence="2 3" key="1">
    <citation type="submission" date="2024-08" db="EMBL/GenBank/DDBJ databases">
        <title>Insights into the chromosomal genome structure of Flemingia macrophylla.</title>
        <authorList>
            <person name="Ding Y."/>
            <person name="Zhao Y."/>
            <person name="Bi W."/>
            <person name="Wu M."/>
            <person name="Zhao G."/>
            <person name="Gong Y."/>
            <person name="Li W."/>
            <person name="Zhang P."/>
        </authorList>
    </citation>
    <scope>NUCLEOTIDE SEQUENCE [LARGE SCALE GENOMIC DNA]</scope>
    <source>
        <strain evidence="2">DYQJB</strain>
        <tissue evidence="2">Leaf</tissue>
    </source>
</reference>